<accession>A0ABV3SCC3</accession>
<reference evidence="1 2" key="1">
    <citation type="submission" date="2024-02" db="EMBL/GenBank/DDBJ databases">
        <title>New especies of Spiribacter isolated from saline water.</title>
        <authorList>
            <person name="Leon M.J."/>
            <person name="De La Haba R."/>
            <person name="Sanchez-Porro C."/>
            <person name="Ventosa A."/>
        </authorList>
    </citation>
    <scope>NUCLEOTIDE SEQUENCE [LARGE SCALE GENOMIC DNA]</scope>
    <source>
        <strain evidence="2">ag22IC4-227</strain>
    </source>
</reference>
<gene>
    <name evidence="1" type="ORF">V6X64_08130</name>
</gene>
<sequence>MAATLCQNCRVEYRDREIVISGPAREAREEAQRIIQRFACSAMPYRLASVGVDQVVLRPA</sequence>
<comment type="caution">
    <text evidence="1">The sequence shown here is derived from an EMBL/GenBank/DDBJ whole genome shotgun (WGS) entry which is preliminary data.</text>
</comment>
<proteinExistence type="predicted"/>
<evidence type="ECO:0000313" key="2">
    <source>
        <dbReference type="Proteomes" id="UP001556653"/>
    </source>
</evidence>
<keyword evidence="2" id="KW-1185">Reference proteome</keyword>
<dbReference type="RefSeq" id="WP_367967453.1">
    <property type="nucleotide sequence ID" value="NZ_JBAKFI010000002.1"/>
</dbReference>
<dbReference type="Proteomes" id="UP001556653">
    <property type="component" value="Unassembled WGS sequence"/>
</dbReference>
<evidence type="ECO:0008006" key="3">
    <source>
        <dbReference type="Google" id="ProtNLM"/>
    </source>
</evidence>
<protein>
    <recommendedName>
        <fullName evidence="3">BON domain-containing protein</fullName>
    </recommendedName>
</protein>
<name>A0ABV3SCC3_9GAMM</name>
<organism evidence="1 2">
    <name type="scientific">Spiribacter onubensis</name>
    <dbReference type="NCBI Taxonomy" id="3122420"/>
    <lineage>
        <taxon>Bacteria</taxon>
        <taxon>Pseudomonadati</taxon>
        <taxon>Pseudomonadota</taxon>
        <taxon>Gammaproteobacteria</taxon>
        <taxon>Chromatiales</taxon>
        <taxon>Ectothiorhodospiraceae</taxon>
        <taxon>Spiribacter</taxon>
    </lineage>
</organism>
<dbReference type="EMBL" id="JBAKFJ010000001">
    <property type="protein sequence ID" value="MEX0386955.1"/>
    <property type="molecule type" value="Genomic_DNA"/>
</dbReference>
<evidence type="ECO:0000313" key="1">
    <source>
        <dbReference type="EMBL" id="MEX0386955.1"/>
    </source>
</evidence>